<dbReference type="Pfam" id="PF02384">
    <property type="entry name" value="N6_Mtase"/>
    <property type="match status" value="1"/>
</dbReference>
<sequence>MSTTSDVLGRYYTASSVGSLLISSLPTSHPSIVLDLGSGDGALTAAAVKIWSAAHYYTVDIDSDANSGQLRKLYGGSFTHHVGDALEVNIGERLGLKPATADIAICNPPYIRRRWKKSFGAILEEAGLSGILPRIRDVPADILFIAQNLRYLKNNGRLGIIVPDGLVSGENCTNFRRKLATTHSIEKVIELPRNIFSKTDAKAHIVILAKNLTGPADIQVQQLMLNGALSEPLFVSQEKAAHRLDYSYLCERSLKASTSMMTIRDVANELRRGTISSAQRRQVTFPVVHTSDITPQLNSIGRDFAIAEKALADLRGPIANRGDILLARVGRNLEEKVCRVSSNNVVVSDCVFILKVKRKYQAELLAYLRSTIGRQALKAIAHGVGARFLTSEAILEIPFRKKNGD</sequence>
<dbReference type="Gene3D" id="3.40.50.150">
    <property type="entry name" value="Vaccinia Virus protein VP39"/>
    <property type="match status" value="1"/>
</dbReference>
<dbReference type="AlphaFoldDB" id="K9DZP3"/>
<evidence type="ECO:0000256" key="2">
    <source>
        <dbReference type="ARBA" id="ARBA00022747"/>
    </source>
</evidence>
<dbReference type="CDD" id="cd02440">
    <property type="entry name" value="AdoMet_MTases"/>
    <property type="match status" value="1"/>
</dbReference>
<dbReference type="PANTHER" id="PTHR42998:SF1">
    <property type="entry name" value="TYPE I RESTRICTION ENZYME HINDI METHYLASE SUBUNIT"/>
    <property type="match status" value="1"/>
</dbReference>
<comment type="similarity">
    <text evidence="1">Belongs to the N(4)/N(6)-methyltransferase family.</text>
</comment>
<comment type="caution">
    <text evidence="5">The sequence shown here is derived from an EMBL/GenBank/DDBJ whole genome shotgun (WGS) entry which is preliminary data.</text>
</comment>
<organism evidence="5 6">
    <name type="scientific">Massilia timonae CCUG 45783</name>
    <dbReference type="NCBI Taxonomy" id="883126"/>
    <lineage>
        <taxon>Bacteria</taxon>
        <taxon>Pseudomonadati</taxon>
        <taxon>Pseudomonadota</taxon>
        <taxon>Betaproteobacteria</taxon>
        <taxon>Burkholderiales</taxon>
        <taxon>Oxalobacteraceae</taxon>
        <taxon>Telluria group</taxon>
        <taxon>Massilia</taxon>
    </lineage>
</organism>
<feature type="domain" description="DNA methylase adenine-specific" evidence="4">
    <location>
        <begin position="8"/>
        <end position="213"/>
    </location>
</feature>
<dbReference type="EMBL" id="AGZI01000008">
    <property type="protein sequence ID" value="EKU84127.1"/>
    <property type="molecule type" value="Genomic_DNA"/>
</dbReference>
<dbReference type="InterPro" id="IPR003356">
    <property type="entry name" value="DNA_methylase_A-5"/>
</dbReference>
<proteinExistence type="inferred from homology"/>
<gene>
    <name evidence="5" type="ORF">HMPREF9710_00770</name>
</gene>
<evidence type="ECO:0000313" key="6">
    <source>
        <dbReference type="Proteomes" id="UP000009874"/>
    </source>
</evidence>
<protein>
    <recommendedName>
        <fullName evidence="4">DNA methylase adenine-specific domain-containing protein</fullName>
    </recommendedName>
</protein>
<dbReference type="SUPFAM" id="SSF53335">
    <property type="entry name" value="S-adenosyl-L-methionine-dependent methyltransferases"/>
    <property type="match status" value="1"/>
</dbReference>
<dbReference type="SUPFAM" id="SSF116734">
    <property type="entry name" value="DNA methylase specificity domain"/>
    <property type="match status" value="1"/>
</dbReference>
<dbReference type="Proteomes" id="UP000009874">
    <property type="component" value="Unassembled WGS sequence"/>
</dbReference>
<dbReference type="InterPro" id="IPR029063">
    <property type="entry name" value="SAM-dependent_MTases_sf"/>
</dbReference>
<dbReference type="eggNOG" id="COG0286">
    <property type="taxonomic scope" value="Bacteria"/>
</dbReference>
<dbReference type="RefSeq" id="WP_005664090.1">
    <property type="nucleotide sequence ID" value="NZ_JH992922.1"/>
</dbReference>
<evidence type="ECO:0000259" key="4">
    <source>
        <dbReference type="Pfam" id="PF02384"/>
    </source>
</evidence>
<evidence type="ECO:0000256" key="3">
    <source>
        <dbReference type="ARBA" id="ARBA00023125"/>
    </source>
</evidence>
<dbReference type="GO" id="GO:0008170">
    <property type="term" value="F:N-methyltransferase activity"/>
    <property type="evidence" value="ECO:0007669"/>
    <property type="project" value="InterPro"/>
</dbReference>
<dbReference type="PRINTS" id="PR00507">
    <property type="entry name" value="N12N6MTFRASE"/>
</dbReference>
<dbReference type="OrthoDB" id="9784823at2"/>
<dbReference type="PANTHER" id="PTHR42998">
    <property type="entry name" value="TYPE I RESTRICTION ENZYME HINDVIIP M PROTEIN-RELATED"/>
    <property type="match status" value="1"/>
</dbReference>
<keyword evidence="6" id="KW-1185">Reference proteome</keyword>
<keyword evidence="3" id="KW-0238">DNA-binding</keyword>
<dbReference type="InterPro" id="IPR052916">
    <property type="entry name" value="Type-I_RE_MTase_Subunit"/>
</dbReference>
<dbReference type="InterPro" id="IPR002052">
    <property type="entry name" value="DNA_methylase_N6_adenine_CS"/>
</dbReference>
<dbReference type="HOGENOM" id="CLU_057289_0_0_4"/>
<keyword evidence="2" id="KW-0680">Restriction system</keyword>
<accession>K9DZP3</accession>
<dbReference type="InterPro" id="IPR044946">
    <property type="entry name" value="Restrct_endonuc_typeI_TRD_sf"/>
</dbReference>
<evidence type="ECO:0000256" key="1">
    <source>
        <dbReference type="ARBA" id="ARBA00006594"/>
    </source>
</evidence>
<evidence type="ECO:0000313" key="5">
    <source>
        <dbReference type="EMBL" id="EKU84127.1"/>
    </source>
</evidence>
<name>K9DZP3_9BURK</name>
<dbReference type="PROSITE" id="PS00092">
    <property type="entry name" value="N6_MTASE"/>
    <property type="match status" value="1"/>
</dbReference>
<dbReference type="Gene3D" id="3.90.220.20">
    <property type="entry name" value="DNA methylase specificity domains"/>
    <property type="match status" value="1"/>
</dbReference>
<reference evidence="5 6" key="1">
    <citation type="submission" date="2012-09" db="EMBL/GenBank/DDBJ databases">
        <title>The Genome Sequence of Massilia timonae CCUG 45783.</title>
        <authorList>
            <consortium name="The Broad Institute Genome Sequencing Platform"/>
            <person name="Earl A."/>
            <person name="Ward D."/>
            <person name="Feldgarden M."/>
            <person name="Gevers D."/>
            <person name="Huys G."/>
            <person name="Walker B."/>
            <person name="Young S.K."/>
            <person name="Zeng Q."/>
            <person name="Gargeya S."/>
            <person name="Fitzgerald M."/>
            <person name="Haas B."/>
            <person name="Abouelleil A."/>
            <person name="Alvarado L."/>
            <person name="Arachchi H.M."/>
            <person name="Berlin A.M."/>
            <person name="Chapman S.B."/>
            <person name="Goldberg J."/>
            <person name="Griggs A."/>
            <person name="Gujja S."/>
            <person name="Hansen M."/>
            <person name="Howarth C."/>
            <person name="Imamovic A."/>
            <person name="Larimer J."/>
            <person name="McCowen C."/>
            <person name="Montmayeur A."/>
            <person name="Murphy C."/>
            <person name="Neiman D."/>
            <person name="Pearson M."/>
            <person name="Priest M."/>
            <person name="Roberts A."/>
            <person name="Saif S."/>
            <person name="Shea T."/>
            <person name="Sisk P."/>
            <person name="Sykes S."/>
            <person name="Wortman J."/>
            <person name="Nusbaum C."/>
            <person name="Birren B."/>
        </authorList>
    </citation>
    <scope>NUCLEOTIDE SEQUENCE [LARGE SCALE GENOMIC DNA]</scope>
    <source>
        <strain evidence="5 6">CCUG 45783</strain>
    </source>
</reference>
<dbReference type="GO" id="GO:0032259">
    <property type="term" value="P:methylation"/>
    <property type="evidence" value="ECO:0007669"/>
    <property type="project" value="InterPro"/>
</dbReference>
<dbReference type="GO" id="GO:0003677">
    <property type="term" value="F:DNA binding"/>
    <property type="evidence" value="ECO:0007669"/>
    <property type="project" value="UniProtKB-KW"/>
</dbReference>
<dbReference type="GO" id="GO:0009307">
    <property type="term" value="P:DNA restriction-modification system"/>
    <property type="evidence" value="ECO:0007669"/>
    <property type="project" value="UniProtKB-KW"/>
</dbReference>